<name>R7YHL0_CONA1</name>
<keyword evidence="2 4" id="KW-0808">Transferase</keyword>
<feature type="region of interest" description="Disordered" evidence="5">
    <location>
        <begin position="762"/>
        <end position="926"/>
    </location>
</feature>
<feature type="compositionally biased region" description="Basic and acidic residues" evidence="5">
    <location>
        <begin position="795"/>
        <end position="805"/>
    </location>
</feature>
<feature type="region of interest" description="Disordered" evidence="5">
    <location>
        <begin position="662"/>
        <end position="697"/>
    </location>
</feature>
<accession>R7YHL0</accession>
<gene>
    <name evidence="6" type="ORF">W97_00609</name>
</gene>
<feature type="compositionally biased region" description="Basic residues" evidence="5">
    <location>
        <begin position="815"/>
        <end position="827"/>
    </location>
</feature>
<feature type="compositionally biased region" description="Acidic residues" evidence="5">
    <location>
        <begin position="151"/>
        <end position="160"/>
    </location>
</feature>
<evidence type="ECO:0000256" key="5">
    <source>
        <dbReference type="SAM" id="MobiDB-lite"/>
    </source>
</evidence>
<organism evidence="6 7">
    <name type="scientific">Coniosporium apollinis (strain CBS 100218)</name>
    <name type="common">Rock-inhabiting black yeast</name>
    <dbReference type="NCBI Taxonomy" id="1168221"/>
    <lineage>
        <taxon>Eukaryota</taxon>
        <taxon>Fungi</taxon>
        <taxon>Dikarya</taxon>
        <taxon>Ascomycota</taxon>
        <taxon>Pezizomycotina</taxon>
        <taxon>Dothideomycetes</taxon>
        <taxon>Dothideomycetes incertae sedis</taxon>
        <taxon>Coniosporium</taxon>
    </lineage>
</organism>
<feature type="region of interest" description="Disordered" evidence="5">
    <location>
        <begin position="553"/>
        <end position="613"/>
    </location>
</feature>
<dbReference type="STRING" id="1168221.R7YHL0"/>
<feature type="region of interest" description="Disordered" evidence="5">
    <location>
        <begin position="709"/>
        <end position="749"/>
    </location>
</feature>
<dbReference type="GO" id="GO:0008440">
    <property type="term" value="F:inositol-1,4,5-trisphosphate 3-kinase activity"/>
    <property type="evidence" value="ECO:0007669"/>
    <property type="project" value="TreeGrafter"/>
</dbReference>
<dbReference type="GO" id="GO:0000824">
    <property type="term" value="F:inositol-1,4,5,6-tetrakisphosphate 3-kinase activity"/>
    <property type="evidence" value="ECO:0007669"/>
    <property type="project" value="TreeGrafter"/>
</dbReference>
<sequence length="1198" mass="133555">MHEHTDLLKYVYTPSGLRAEGKGDHDGLPPFMSPVDSPYERPTTPHDDSPASVSAGIPQAADQRLKYRSWREGNPTLGGGAPAGIHLREDGDRSRVDKKIEAKLPKVEQPAVVRSRKTSHYLGLFKENDAAEEQKRREGLAKERASAEQAIQEDQDVEEDSSQRQKAQSSVKSRGEEPGHTASPEPYSSRVDASHPKSRQVSSLRSALENAPTTEQNFPDSLNRDRPAEGKKRGKPAISDSLRSAIQRPPEGIPLELLTEIRNHHNLTPRVERRISFSSSLPIAESERSQESSARAGPHPSFKKLTDYFKPGFGERDRSPTTEEDDESEREQISSALYIPHRQVSPARTEQAGEPAFHDQPTQEQLEPARSPDTSSKGWLTEEAVRSPDEVEISLRSQDENQYLHGDLHRRTTPSEEELQGQLHAPPESNASVTESDYESMDESARSAYGYESSATDDPGTTPTQAAPITHAPHRESHRSHQPPVPLGAVELKPYDHQVGGHSTVYRFSRRAVCKQLNNRENEFYEIVERNHPELLEFLPRYIGVLNVTYRKAPRRKKTVKEDKREPSDDADRSMQANGNAHSENPDGSEQQVNSSQTNGESSNHQPRIVSHSQQPMPVPQVIFENNRHIIPDSLFNVHRRLSTPRPQTSDPSLLSQMHRRHLSDAGSPNRDQQGTPDSNPTRPSIKQHSSWGATTVNRKLQEQVLKEVFSPPVIHHNRSGRGRHSLSSRRVGEEPGSVPGSAPPGRRSIADVCYVQERSGVEESTLKQALRTEADRRLSAEDTAKSSGFPPTEQKARSTNEPAKRTSSASQSRVPRRRHSGSGLRRRPCDINTSKRSNLEFHEEEGYKGDGEDEVFPMDEDSSGLSRQSSGSVGPATAVAADDAKAFDQATSGTGPTPTSAKPPTDHAEAPAEEPADAGQAQAQSDERVQQFLLLEDLTAGMSKPCVLDLKMGTRQYGVEADEKKQRSQRRKCQMTTSRELGVRVCGMQVWNVKTQSYIFEDKYFGRDLKAGKEFQDALTRFFFDGVGYSAATKHIPVILEKISQLERIIRNLPGYRFYASSLLMLYDRGDGEPDVKSAAPSRRASMDKSVKSTEDQKNGGEIKLKIVDFANCITAEDAWPENMSCPPKDPNGVDRGYLRGLRSLRMYFQRIWRDLNDQEWIERGEVEGMARNVNHTIPVPGWDDSVVDENPGDVSV</sequence>
<evidence type="ECO:0000256" key="4">
    <source>
        <dbReference type="RuleBase" id="RU363090"/>
    </source>
</evidence>
<feature type="compositionally biased region" description="Low complexity" evidence="5">
    <location>
        <begin position="864"/>
        <end position="882"/>
    </location>
</feature>
<evidence type="ECO:0000256" key="2">
    <source>
        <dbReference type="ARBA" id="ARBA00022679"/>
    </source>
</evidence>
<dbReference type="Pfam" id="PF03770">
    <property type="entry name" value="IPK"/>
    <property type="match status" value="1"/>
</dbReference>
<dbReference type="PANTHER" id="PTHR12400:SF21">
    <property type="entry name" value="KINASE"/>
    <property type="match status" value="1"/>
</dbReference>
<feature type="compositionally biased region" description="Basic and acidic residues" evidence="5">
    <location>
        <begin position="1086"/>
        <end position="1098"/>
    </location>
</feature>
<evidence type="ECO:0000256" key="1">
    <source>
        <dbReference type="ARBA" id="ARBA00007374"/>
    </source>
</evidence>
<dbReference type="eggNOG" id="KOG1620">
    <property type="taxonomic scope" value="Eukaryota"/>
</dbReference>
<dbReference type="Gene3D" id="3.30.470.160">
    <property type="entry name" value="Inositol polyphosphate kinase"/>
    <property type="match status" value="1"/>
</dbReference>
<feature type="compositionally biased region" description="Polar residues" evidence="5">
    <location>
        <begin position="575"/>
        <end position="613"/>
    </location>
</feature>
<feature type="compositionally biased region" description="Basic and acidic residues" evidence="5">
    <location>
        <begin position="86"/>
        <end position="106"/>
    </location>
</feature>
<feature type="compositionally biased region" description="Basic and acidic residues" evidence="5">
    <location>
        <begin position="838"/>
        <end position="851"/>
    </location>
</feature>
<dbReference type="RefSeq" id="XP_007776712.1">
    <property type="nucleotide sequence ID" value="XM_007778522.1"/>
</dbReference>
<proteinExistence type="inferred from homology"/>
<comment type="similarity">
    <text evidence="1 4">Belongs to the inositol phosphokinase (IPK) family.</text>
</comment>
<feature type="compositionally biased region" description="Basic and acidic residues" evidence="5">
    <location>
        <begin position="126"/>
        <end position="146"/>
    </location>
</feature>
<dbReference type="OMA" id="SPTAHQW"/>
<feature type="compositionally biased region" description="Basic and acidic residues" evidence="5">
    <location>
        <begin position="222"/>
        <end position="231"/>
    </location>
</feature>
<evidence type="ECO:0000256" key="3">
    <source>
        <dbReference type="ARBA" id="ARBA00022777"/>
    </source>
</evidence>
<dbReference type="OrthoDB" id="2573163at2759"/>
<dbReference type="InterPro" id="IPR005522">
    <property type="entry name" value="IPK"/>
</dbReference>
<feature type="compositionally biased region" description="Polar residues" evidence="5">
    <location>
        <begin position="670"/>
        <end position="697"/>
    </location>
</feature>
<dbReference type="EMBL" id="JH767555">
    <property type="protein sequence ID" value="EON61395.1"/>
    <property type="molecule type" value="Genomic_DNA"/>
</dbReference>
<feature type="compositionally biased region" description="Polar residues" evidence="5">
    <location>
        <begin position="453"/>
        <end position="467"/>
    </location>
</feature>
<dbReference type="GO" id="GO:0005634">
    <property type="term" value="C:nucleus"/>
    <property type="evidence" value="ECO:0007669"/>
    <property type="project" value="TreeGrafter"/>
</dbReference>
<dbReference type="Proteomes" id="UP000016924">
    <property type="component" value="Unassembled WGS sequence"/>
</dbReference>
<feature type="region of interest" description="Disordered" evidence="5">
    <location>
        <begin position="1074"/>
        <end position="1098"/>
    </location>
</feature>
<dbReference type="PANTHER" id="PTHR12400">
    <property type="entry name" value="INOSITOL POLYPHOSPHATE KINASE"/>
    <property type="match status" value="1"/>
</dbReference>
<protein>
    <recommendedName>
        <fullName evidence="4">Kinase</fullName>
        <ecNumber evidence="4">2.7.-.-</ecNumber>
    </recommendedName>
</protein>
<dbReference type="AlphaFoldDB" id="R7YHL0"/>
<feature type="compositionally biased region" description="Polar residues" evidence="5">
    <location>
        <begin position="199"/>
        <end position="220"/>
    </location>
</feature>
<evidence type="ECO:0000313" key="7">
    <source>
        <dbReference type="Proteomes" id="UP000016924"/>
    </source>
</evidence>
<dbReference type="InterPro" id="IPR038286">
    <property type="entry name" value="IPK_sf"/>
</dbReference>
<dbReference type="HOGENOM" id="CLU_001850_0_0_1"/>
<dbReference type="SUPFAM" id="SSF56104">
    <property type="entry name" value="SAICAR synthase-like"/>
    <property type="match status" value="1"/>
</dbReference>
<feature type="region of interest" description="Disordered" evidence="5">
    <location>
        <begin position="14"/>
        <end position="252"/>
    </location>
</feature>
<keyword evidence="3 4" id="KW-0418">Kinase</keyword>
<evidence type="ECO:0000313" key="6">
    <source>
        <dbReference type="EMBL" id="EON61395.1"/>
    </source>
</evidence>
<reference evidence="7" key="1">
    <citation type="submission" date="2012-06" db="EMBL/GenBank/DDBJ databases">
        <title>The genome sequence of Coniosporium apollinis CBS 100218.</title>
        <authorList>
            <consortium name="The Broad Institute Genome Sequencing Platform"/>
            <person name="Cuomo C."/>
            <person name="Gorbushina A."/>
            <person name="Noack S."/>
            <person name="Walker B."/>
            <person name="Young S.K."/>
            <person name="Zeng Q."/>
            <person name="Gargeya S."/>
            <person name="Fitzgerald M."/>
            <person name="Haas B."/>
            <person name="Abouelleil A."/>
            <person name="Alvarado L."/>
            <person name="Arachchi H.M."/>
            <person name="Berlin A.M."/>
            <person name="Chapman S.B."/>
            <person name="Goldberg J."/>
            <person name="Griggs A."/>
            <person name="Gujja S."/>
            <person name="Hansen M."/>
            <person name="Howarth C."/>
            <person name="Imamovic A."/>
            <person name="Larimer J."/>
            <person name="McCowan C."/>
            <person name="Montmayeur A."/>
            <person name="Murphy C."/>
            <person name="Neiman D."/>
            <person name="Pearson M."/>
            <person name="Priest M."/>
            <person name="Roberts A."/>
            <person name="Saif S."/>
            <person name="Shea T."/>
            <person name="Sisk P."/>
            <person name="Sykes S."/>
            <person name="Wortman J."/>
            <person name="Nusbaum C."/>
            <person name="Birren B."/>
        </authorList>
    </citation>
    <scope>NUCLEOTIDE SEQUENCE [LARGE SCALE GENOMIC DNA]</scope>
    <source>
        <strain evidence="7">CBS 100218</strain>
    </source>
</reference>
<dbReference type="GO" id="GO:0032958">
    <property type="term" value="P:inositol phosphate biosynthetic process"/>
    <property type="evidence" value="ECO:0007669"/>
    <property type="project" value="InterPro"/>
</dbReference>
<dbReference type="GO" id="GO:0046854">
    <property type="term" value="P:phosphatidylinositol phosphate biosynthetic process"/>
    <property type="evidence" value="ECO:0007669"/>
    <property type="project" value="TreeGrafter"/>
</dbReference>
<feature type="compositionally biased region" description="Basic residues" evidence="5">
    <location>
        <begin position="716"/>
        <end position="728"/>
    </location>
</feature>
<feature type="compositionally biased region" description="Basic and acidic residues" evidence="5">
    <location>
        <begin position="762"/>
        <end position="785"/>
    </location>
</feature>
<feature type="region of interest" description="Disordered" evidence="5">
    <location>
        <begin position="282"/>
        <end position="489"/>
    </location>
</feature>
<feature type="compositionally biased region" description="Polar residues" evidence="5">
    <location>
        <begin position="892"/>
        <end position="903"/>
    </location>
</feature>
<dbReference type="EC" id="2.7.-.-" evidence="4"/>
<keyword evidence="7" id="KW-1185">Reference proteome</keyword>
<dbReference type="GeneID" id="19897920"/>
<feature type="compositionally biased region" description="Basic and acidic residues" evidence="5">
    <location>
        <begin position="560"/>
        <end position="573"/>
    </location>
</feature>
<dbReference type="GO" id="GO:0005737">
    <property type="term" value="C:cytoplasm"/>
    <property type="evidence" value="ECO:0007669"/>
    <property type="project" value="TreeGrafter"/>
</dbReference>
<feature type="compositionally biased region" description="Acidic residues" evidence="5">
    <location>
        <begin position="852"/>
        <end position="863"/>
    </location>
</feature>